<evidence type="ECO:0000313" key="6">
    <source>
        <dbReference type="EMBL" id="QOR45391.1"/>
    </source>
</evidence>
<accession>A0A8A5U751</accession>
<dbReference type="Gene3D" id="2.20.28.120">
    <property type="entry name" value="Ribosomal protein L33"/>
    <property type="match status" value="1"/>
</dbReference>
<gene>
    <name evidence="5 6" type="primary">rpmG</name>
    <name evidence="6" type="ORF">INS88_09025</name>
    <name evidence="7" type="ORF">INS90_09185</name>
</gene>
<dbReference type="InterPro" id="IPR011332">
    <property type="entry name" value="Ribosomal_zn-bd"/>
</dbReference>
<keyword evidence="9" id="KW-1185">Reference proteome</keyword>
<dbReference type="PANTHER" id="PTHR15238">
    <property type="entry name" value="54S RIBOSOMAL PROTEIN L39, MITOCHONDRIAL"/>
    <property type="match status" value="1"/>
</dbReference>
<reference evidence="8 9" key="1">
    <citation type="submission" date="2020-10" db="EMBL/GenBank/DDBJ databases">
        <title>Trueperella pecoris sp. nov. isolated from bovine and porcine specimens.</title>
        <authorList>
            <person name="Schoenecker L."/>
            <person name="Schnydrig P."/>
            <person name="Brodard I."/>
            <person name="Thomann A."/>
            <person name="Hemphill A."/>
            <person name="Rodriguez-Campos S."/>
            <person name="Perreten V."/>
            <person name="Jores J."/>
            <person name="Kittl S."/>
        </authorList>
    </citation>
    <scope>NUCLEOTIDE SEQUENCE [LARGE SCALE GENOMIC DNA]</scope>
    <source>
        <strain evidence="6 9">15A0121</strain>
        <strain evidence="7 8">19OD0592</strain>
    </source>
</reference>
<organism evidence="6 9">
    <name type="scientific">Trueperella pecoris</name>
    <dbReference type="NCBI Taxonomy" id="2733571"/>
    <lineage>
        <taxon>Bacteria</taxon>
        <taxon>Bacillati</taxon>
        <taxon>Actinomycetota</taxon>
        <taxon>Actinomycetes</taxon>
        <taxon>Actinomycetales</taxon>
        <taxon>Actinomycetaceae</taxon>
        <taxon>Trueperella</taxon>
    </lineage>
</organism>
<dbReference type="EMBL" id="CP063213">
    <property type="protein sequence ID" value="QOR45391.1"/>
    <property type="molecule type" value="Genomic_DNA"/>
</dbReference>
<accession>A0A7M1QUA6</accession>
<dbReference type="Proteomes" id="UP000594961">
    <property type="component" value="Chromosome"/>
</dbReference>
<evidence type="ECO:0000256" key="4">
    <source>
        <dbReference type="ARBA" id="ARBA00035176"/>
    </source>
</evidence>
<dbReference type="RefSeq" id="WP_193326869.1">
    <property type="nucleotide sequence ID" value="NZ_CP053291.1"/>
</dbReference>
<dbReference type="InterPro" id="IPR001705">
    <property type="entry name" value="Ribosomal_bL33"/>
</dbReference>
<dbReference type="NCBIfam" id="TIGR01023">
    <property type="entry name" value="rpmG_bact"/>
    <property type="match status" value="1"/>
</dbReference>
<dbReference type="NCBIfam" id="NF001860">
    <property type="entry name" value="PRK00595.1"/>
    <property type="match status" value="1"/>
</dbReference>
<dbReference type="GO" id="GO:0022625">
    <property type="term" value="C:cytosolic large ribosomal subunit"/>
    <property type="evidence" value="ECO:0007669"/>
    <property type="project" value="TreeGrafter"/>
</dbReference>
<dbReference type="PANTHER" id="PTHR15238:SF1">
    <property type="entry name" value="LARGE RIBOSOMAL SUBUNIT PROTEIN BL33M"/>
    <property type="match status" value="1"/>
</dbReference>
<dbReference type="EMBL" id="CP063212">
    <property type="protein sequence ID" value="QOR47412.1"/>
    <property type="molecule type" value="Genomic_DNA"/>
</dbReference>
<evidence type="ECO:0000256" key="2">
    <source>
        <dbReference type="ARBA" id="ARBA00022980"/>
    </source>
</evidence>
<proteinExistence type="inferred from homology"/>
<dbReference type="HAMAP" id="MF_00294">
    <property type="entry name" value="Ribosomal_bL33"/>
    <property type="match status" value="1"/>
</dbReference>
<protein>
    <recommendedName>
        <fullName evidence="4 5">Large ribosomal subunit protein bL33</fullName>
    </recommendedName>
</protein>
<dbReference type="Pfam" id="PF00471">
    <property type="entry name" value="Ribosomal_L33"/>
    <property type="match status" value="1"/>
</dbReference>
<sequence>MAKSQDIRKKVILESTAGTHFRYITTKNRRTNPERMRIKKYDPLAKAHVEFVEKN</sequence>
<dbReference type="GO" id="GO:0006412">
    <property type="term" value="P:translation"/>
    <property type="evidence" value="ECO:0007669"/>
    <property type="project" value="UniProtKB-UniRule"/>
</dbReference>
<keyword evidence="3 5" id="KW-0687">Ribonucleoprotein</keyword>
<dbReference type="InterPro" id="IPR038584">
    <property type="entry name" value="Ribosomal_bL33_sf"/>
</dbReference>
<dbReference type="AlphaFoldDB" id="A0A7M1QUA6"/>
<evidence type="ECO:0000256" key="5">
    <source>
        <dbReference type="HAMAP-Rule" id="MF_00294"/>
    </source>
</evidence>
<evidence type="ECO:0000313" key="8">
    <source>
        <dbReference type="Proteomes" id="UP000594961"/>
    </source>
</evidence>
<keyword evidence="2 5" id="KW-0689">Ribosomal protein</keyword>
<evidence type="ECO:0000256" key="3">
    <source>
        <dbReference type="ARBA" id="ARBA00023274"/>
    </source>
</evidence>
<name>A0A7M1QUA6_9ACTO</name>
<dbReference type="GO" id="GO:0003735">
    <property type="term" value="F:structural constituent of ribosome"/>
    <property type="evidence" value="ECO:0007669"/>
    <property type="project" value="InterPro"/>
</dbReference>
<dbReference type="SUPFAM" id="SSF57829">
    <property type="entry name" value="Zn-binding ribosomal proteins"/>
    <property type="match status" value="1"/>
</dbReference>
<comment type="similarity">
    <text evidence="1 5">Belongs to the bacterial ribosomal protein bL33 family.</text>
</comment>
<evidence type="ECO:0000313" key="9">
    <source>
        <dbReference type="Proteomes" id="UP000595053"/>
    </source>
</evidence>
<dbReference type="Proteomes" id="UP000595053">
    <property type="component" value="Chromosome"/>
</dbReference>
<evidence type="ECO:0000256" key="1">
    <source>
        <dbReference type="ARBA" id="ARBA00007596"/>
    </source>
</evidence>
<evidence type="ECO:0000313" key="7">
    <source>
        <dbReference type="EMBL" id="QOR47412.1"/>
    </source>
</evidence>